<sequence>MSDVKLFRIDDGSVHELPGEALQVEKSLQVLFEANLEQLLGIRFLATEHSTGSVHSGRIDTLGLDEDDCPVIIEFKRAVNENVINQGLFYLDWLLDHRKEFQWLVMEKLGPNIAKDVDWSAPRLICIAGDFTRYDQHAVKQIARNIELIRYRKFDAGLLMLELVHAPKQSKSIATIVSGGATQIASVTEEAVEDPYLSARIESKIRKADPALLDLFEGVRQFLIGLGDDVQVKELKYYIAFKRLKNFTCVEISPLVRVVTLFLRLDPTTVELEEGFSRDVTKIGHAGTGNLELTLRSMNDFAKAQPLIRRAYEGS</sequence>
<gene>
    <name evidence="2" type="ORF">BJ122_1261</name>
</gene>
<dbReference type="RefSeq" id="WP_110782287.1">
    <property type="nucleotide sequence ID" value="NZ_QJTI01000026.1"/>
</dbReference>
<dbReference type="InterPro" id="IPR011856">
    <property type="entry name" value="tRNA_endonuc-like_dom_sf"/>
</dbReference>
<comment type="caution">
    <text evidence="2">The sequence shown here is derived from an EMBL/GenBank/DDBJ whole genome shotgun (WGS) entry which is preliminary data.</text>
</comment>
<name>A0A318T998_9BRAD</name>
<evidence type="ECO:0000259" key="1">
    <source>
        <dbReference type="Pfam" id="PF18899"/>
    </source>
</evidence>
<evidence type="ECO:0000313" key="2">
    <source>
        <dbReference type="EMBL" id="PYF01123.1"/>
    </source>
</evidence>
<dbReference type="OrthoDB" id="9798761at2"/>
<dbReference type="EMBL" id="QJTI01000026">
    <property type="protein sequence ID" value="PYF01123.1"/>
    <property type="molecule type" value="Genomic_DNA"/>
</dbReference>
<dbReference type="GO" id="GO:0003676">
    <property type="term" value="F:nucleic acid binding"/>
    <property type="evidence" value="ECO:0007669"/>
    <property type="project" value="InterPro"/>
</dbReference>
<feature type="domain" description="DUF5655" evidence="1">
    <location>
        <begin position="202"/>
        <end position="313"/>
    </location>
</feature>
<reference evidence="2 3" key="1">
    <citation type="submission" date="2018-06" db="EMBL/GenBank/DDBJ databases">
        <title>Genomic Encyclopedia of Archaeal and Bacterial Type Strains, Phase II (KMG-II): from individual species to whole genera.</title>
        <authorList>
            <person name="Goeker M."/>
        </authorList>
    </citation>
    <scope>NUCLEOTIDE SEQUENCE [LARGE SCALE GENOMIC DNA]</scope>
    <source>
        <strain evidence="2 3">JCM 11668</strain>
    </source>
</reference>
<dbReference type="InterPro" id="IPR043714">
    <property type="entry name" value="DUF5655"/>
</dbReference>
<dbReference type="Gene3D" id="3.40.1350.10">
    <property type="match status" value="1"/>
</dbReference>
<accession>A0A318T998</accession>
<proteinExistence type="predicted"/>
<evidence type="ECO:0000313" key="3">
    <source>
        <dbReference type="Proteomes" id="UP000248148"/>
    </source>
</evidence>
<dbReference type="AlphaFoldDB" id="A0A318T998"/>
<protein>
    <submittedName>
        <fullName evidence="2">Putative transport protein</fullName>
    </submittedName>
</protein>
<organism evidence="2 3">
    <name type="scientific">Rhodopseudomonas faecalis</name>
    <dbReference type="NCBI Taxonomy" id="99655"/>
    <lineage>
        <taxon>Bacteria</taxon>
        <taxon>Pseudomonadati</taxon>
        <taxon>Pseudomonadota</taxon>
        <taxon>Alphaproteobacteria</taxon>
        <taxon>Hyphomicrobiales</taxon>
        <taxon>Nitrobacteraceae</taxon>
        <taxon>Rhodopseudomonas</taxon>
    </lineage>
</organism>
<dbReference type="Pfam" id="PF18899">
    <property type="entry name" value="DUF5655"/>
    <property type="match status" value="1"/>
</dbReference>
<keyword evidence="3" id="KW-1185">Reference proteome</keyword>
<dbReference type="Proteomes" id="UP000248148">
    <property type="component" value="Unassembled WGS sequence"/>
</dbReference>